<evidence type="ECO:0000256" key="2">
    <source>
        <dbReference type="ARBA" id="ARBA00023125"/>
    </source>
</evidence>
<protein>
    <submittedName>
        <fullName evidence="5">Putative ATPase</fullName>
    </submittedName>
</protein>
<dbReference type="SUPFAM" id="SSF52540">
    <property type="entry name" value="P-loop containing nucleoside triphosphate hydrolases"/>
    <property type="match status" value="1"/>
</dbReference>
<dbReference type="Pfam" id="PF03704">
    <property type="entry name" value="BTAD"/>
    <property type="match status" value="1"/>
</dbReference>
<dbReference type="SMART" id="SM00862">
    <property type="entry name" value="Trans_reg_C"/>
    <property type="match status" value="1"/>
</dbReference>
<accession>A0A4V3DB90</accession>
<dbReference type="AlphaFoldDB" id="A0A4V3DB90"/>
<dbReference type="PANTHER" id="PTHR47691">
    <property type="entry name" value="REGULATOR-RELATED"/>
    <property type="match status" value="1"/>
</dbReference>
<feature type="DNA-binding region" description="OmpR/PhoB-type" evidence="3">
    <location>
        <begin position="1"/>
        <end position="93"/>
    </location>
</feature>
<dbReference type="InterPro" id="IPR005158">
    <property type="entry name" value="BTAD"/>
</dbReference>
<proteinExistence type="inferred from homology"/>
<dbReference type="SUPFAM" id="SSF46894">
    <property type="entry name" value="C-terminal effector domain of the bipartite response regulators"/>
    <property type="match status" value="1"/>
</dbReference>
<dbReference type="GO" id="GO:0006355">
    <property type="term" value="P:regulation of DNA-templated transcription"/>
    <property type="evidence" value="ECO:0007669"/>
    <property type="project" value="InterPro"/>
</dbReference>
<dbReference type="SUPFAM" id="SSF48452">
    <property type="entry name" value="TPR-like"/>
    <property type="match status" value="1"/>
</dbReference>
<dbReference type="PROSITE" id="PS51755">
    <property type="entry name" value="OMPR_PHOB"/>
    <property type="match status" value="1"/>
</dbReference>
<dbReference type="Gene3D" id="1.10.10.10">
    <property type="entry name" value="Winged helix-like DNA-binding domain superfamily/Winged helix DNA-binding domain"/>
    <property type="match status" value="1"/>
</dbReference>
<dbReference type="PANTHER" id="PTHR47691:SF3">
    <property type="entry name" value="HTH-TYPE TRANSCRIPTIONAL REGULATOR RV0890C-RELATED"/>
    <property type="match status" value="1"/>
</dbReference>
<gene>
    <name evidence="5" type="ORF">EV188_101890</name>
</gene>
<evidence type="ECO:0000256" key="1">
    <source>
        <dbReference type="ARBA" id="ARBA00005820"/>
    </source>
</evidence>
<dbReference type="InterPro" id="IPR011990">
    <property type="entry name" value="TPR-like_helical_dom_sf"/>
</dbReference>
<keyword evidence="2 3" id="KW-0238">DNA-binding</keyword>
<feature type="domain" description="OmpR/PhoB-type" evidence="4">
    <location>
        <begin position="1"/>
        <end position="93"/>
    </location>
</feature>
<dbReference type="Pfam" id="PF00486">
    <property type="entry name" value="Trans_reg_C"/>
    <property type="match status" value="1"/>
</dbReference>
<comment type="caution">
    <text evidence="5">The sequence shown here is derived from an EMBL/GenBank/DDBJ whole genome shotgun (WGS) entry which is preliminary data.</text>
</comment>
<dbReference type="Proteomes" id="UP000295705">
    <property type="component" value="Unassembled WGS sequence"/>
</dbReference>
<dbReference type="Gene3D" id="1.25.40.10">
    <property type="entry name" value="Tetratricopeptide repeat domain"/>
    <property type="match status" value="1"/>
</dbReference>
<dbReference type="EMBL" id="SNYO01000001">
    <property type="protein sequence ID" value="TDQ65638.1"/>
    <property type="molecule type" value="Genomic_DNA"/>
</dbReference>
<evidence type="ECO:0000259" key="4">
    <source>
        <dbReference type="PROSITE" id="PS51755"/>
    </source>
</evidence>
<sequence>MRDLGPLLVEADGVERPCSGTKQAAILATLAMHANRRVAVEDLVVAGWGYDAGASTSSVENHLWRLRRILEPTRPRALASCLASDAGGYRLTIPADDVDSRRFERLAAVTRDDAEPATTLQRCDEALALWRGTPYEVVAHATATAAVVARLEELRGQVAERRLAALLALGHPDRVLVDVEPLVLEHPFRERLWALRMSALADLGRTEEALATFRRVRALLRDELGLDPGRELQDLHRAVMAQEPAPAAVSTAAPLKLPARAGALVGRDRELGELCALLPTASLTTITGPGGCGKTRLAVQAARDSAGRFPDGVWFVDLTEVVAGRPVADLVVSRLGLLPGDTGPEAVLRAFVRGRRALVVLDNCEHVIDGVAALVEELLADDRRATLLATSREPLDVDGEVVRALGPLSLVPGTPGPSPAAELFLARSGGSLDDLDDLRLVETICAAVDGLPLAVELAAARTRSFTLAEIEEQVASDPGGLGRVGRGPADHRRTVREAIEWSHRLLDPDEQVVHRALSVLPGPFTLPAAAAVIGPALDVAAVPTLLARLAHRSLLVTTPPARPGRSTVFRQLDTVRAHGRHHLAASGDEERTLARRDAWVLGVLAARPRLGRAAEADWYDLLEENSPVVRAALDDLLVAEPDPRALGLGAELMWFGYYRTRVHENDRWLEQAVGSAGRDADGLTVRFAGAGARILLGDIERGGPMLGDALVLLDALDPVAEEPDRLRALVEIGVGCVGSAWTHNRWDLVGRGCEGLARVAAVVADPDLTLAVEAMACAGRLGAGDPDALADLAARATALHERAVARDHVCAIWILCAVNNIVAQVRADPDAGIPWTERLIVAQSRLGTGGTGVYVEAMANFLVMRGELAEAVTWYASAYTQTRRAGMVWPAREHTQELIDRARAGLPDDEHRRAWDEGVVLGTADVMRRPLPAPVS</sequence>
<evidence type="ECO:0000256" key="3">
    <source>
        <dbReference type="PROSITE-ProRule" id="PRU01091"/>
    </source>
</evidence>
<dbReference type="CDD" id="cd15831">
    <property type="entry name" value="BTAD"/>
    <property type="match status" value="1"/>
</dbReference>
<dbReference type="InterPro" id="IPR001867">
    <property type="entry name" value="OmpR/PhoB-type_DNA-bd"/>
</dbReference>
<dbReference type="GO" id="GO:0000160">
    <property type="term" value="P:phosphorelay signal transduction system"/>
    <property type="evidence" value="ECO:0007669"/>
    <property type="project" value="InterPro"/>
</dbReference>
<dbReference type="InterPro" id="IPR036388">
    <property type="entry name" value="WH-like_DNA-bd_sf"/>
</dbReference>
<dbReference type="Gene3D" id="3.40.50.300">
    <property type="entry name" value="P-loop containing nucleotide triphosphate hydrolases"/>
    <property type="match status" value="1"/>
</dbReference>
<keyword evidence="6" id="KW-1185">Reference proteome</keyword>
<dbReference type="GO" id="GO:0003677">
    <property type="term" value="F:DNA binding"/>
    <property type="evidence" value="ECO:0007669"/>
    <property type="project" value="UniProtKB-UniRule"/>
</dbReference>
<comment type="similarity">
    <text evidence="1">Belongs to the AfsR/DnrI/RedD regulatory family.</text>
</comment>
<evidence type="ECO:0000313" key="5">
    <source>
        <dbReference type="EMBL" id="TDQ65638.1"/>
    </source>
</evidence>
<dbReference type="InterPro" id="IPR027417">
    <property type="entry name" value="P-loop_NTPase"/>
</dbReference>
<reference evidence="5 6" key="1">
    <citation type="submission" date="2019-03" db="EMBL/GenBank/DDBJ databases">
        <title>Genomic Encyclopedia of Type Strains, Phase IV (KMG-IV): sequencing the most valuable type-strain genomes for metagenomic binning, comparative biology and taxonomic classification.</title>
        <authorList>
            <person name="Goeker M."/>
        </authorList>
    </citation>
    <scope>NUCLEOTIDE SEQUENCE [LARGE SCALE GENOMIC DNA]</scope>
    <source>
        <strain evidence="5 6">DSM 45775</strain>
    </source>
</reference>
<dbReference type="SMART" id="SM01043">
    <property type="entry name" value="BTAD"/>
    <property type="match status" value="1"/>
</dbReference>
<evidence type="ECO:0000313" key="6">
    <source>
        <dbReference type="Proteomes" id="UP000295705"/>
    </source>
</evidence>
<dbReference type="PRINTS" id="PR00364">
    <property type="entry name" value="DISEASERSIST"/>
</dbReference>
<name>A0A4V3DB90_9PSEU</name>
<organism evidence="5 6">
    <name type="scientific">Actinomycetospora succinea</name>
    <dbReference type="NCBI Taxonomy" id="663603"/>
    <lineage>
        <taxon>Bacteria</taxon>
        <taxon>Bacillati</taxon>
        <taxon>Actinomycetota</taxon>
        <taxon>Actinomycetes</taxon>
        <taxon>Pseudonocardiales</taxon>
        <taxon>Pseudonocardiaceae</taxon>
        <taxon>Actinomycetospora</taxon>
    </lineage>
</organism>
<dbReference type="InterPro" id="IPR016032">
    <property type="entry name" value="Sig_transdc_resp-reg_C-effctor"/>
</dbReference>